<comment type="caution">
    <text evidence="1">The sequence shown here is derived from an EMBL/GenBank/DDBJ whole genome shotgun (WGS) entry which is preliminary data.</text>
</comment>
<accession>A0ABX2EU54</accession>
<dbReference type="Proteomes" id="UP000737171">
    <property type="component" value="Unassembled WGS sequence"/>
</dbReference>
<sequence length="90" mass="10620">MRIEFDPAKDKVNQANHGLSLALAVKLAWTEALVWVDDRYEYDEVRMIGLVPEGDRLYYVAFVDRGEARRVISLRFAERREVKHYVENYS</sequence>
<dbReference type="InterPro" id="IPR007460">
    <property type="entry name" value="BrnT_toxin"/>
</dbReference>
<keyword evidence="2" id="KW-1185">Reference proteome</keyword>
<protein>
    <submittedName>
        <fullName evidence="1">BrnT family toxin</fullName>
    </submittedName>
</protein>
<gene>
    <name evidence="1" type="ORF">HLB44_34825</name>
</gene>
<dbReference type="Pfam" id="PF04365">
    <property type="entry name" value="BrnT_toxin"/>
    <property type="match status" value="1"/>
</dbReference>
<evidence type="ECO:0000313" key="2">
    <source>
        <dbReference type="Proteomes" id="UP000737171"/>
    </source>
</evidence>
<dbReference type="Gene3D" id="3.10.450.530">
    <property type="entry name" value="Ribonuclease toxin, BrnT, of type II toxin-antitoxin system"/>
    <property type="match status" value="1"/>
</dbReference>
<dbReference type="RefSeq" id="WP_173134910.1">
    <property type="nucleotide sequence ID" value="NZ_JABRWJ010000019.1"/>
</dbReference>
<dbReference type="InterPro" id="IPR038573">
    <property type="entry name" value="BrnT_sf"/>
</dbReference>
<reference evidence="1 2" key="1">
    <citation type="submission" date="2020-05" db="EMBL/GenBank/DDBJ databases">
        <title>Aquincola sp. isolate from soil.</title>
        <authorList>
            <person name="Han J."/>
            <person name="Kim D.-U."/>
        </authorList>
    </citation>
    <scope>NUCLEOTIDE SEQUENCE [LARGE SCALE GENOMIC DNA]</scope>
    <source>
        <strain evidence="1 2">S2</strain>
    </source>
</reference>
<proteinExistence type="predicted"/>
<evidence type="ECO:0000313" key="1">
    <source>
        <dbReference type="EMBL" id="NRF72171.1"/>
    </source>
</evidence>
<name>A0ABX2EU54_9BURK</name>
<organism evidence="1 2">
    <name type="scientific">Pseudaquabacterium terrae</name>
    <dbReference type="NCBI Taxonomy" id="2732868"/>
    <lineage>
        <taxon>Bacteria</taxon>
        <taxon>Pseudomonadati</taxon>
        <taxon>Pseudomonadota</taxon>
        <taxon>Betaproteobacteria</taxon>
        <taxon>Burkholderiales</taxon>
        <taxon>Sphaerotilaceae</taxon>
        <taxon>Pseudaquabacterium</taxon>
    </lineage>
</organism>
<dbReference type="EMBL" id="JABRWJ010000019">
    <property type="protein sequence ID" value="NRF72171.1"/>
    <property type="molecule type" value="Genomic_DNA"/>
</dbReference>